<dbReference type="AlphaFoldDB" id="A0A7C9KVU5"/>
<gene>
    <name evidence="1" type="ORF">GPL32_08435</name>
</gene>
<dbReference type="RefSeq" id="WP_162218427.1">
    <property type="nucleotide sequence ID" value="NZ_JAAEHK010000009.1"/>
</dbReference>
<organism evidence="1 2">
    <name type="scientific">Vreelandella alkaliphila</name>
    <dbReference type="NCBI Taxonomy" id="272774"/>
    <lineage>
        <taxon>Bacteria</taxon>
        <taxon>Pseudomonadati</taxon>
        <taxon>Pseudomonadota</taxon>
        <taxon>Gammaproteobacteria</taxon>
        <taxon>Oceanospirillales</taxon>
        <taxon>Halomonadaceae</taxon>
        <taxon>Vreelandella</taxon>
    </lineage>
</organism>
<reference evidence="1 2" key="1">
    <citation type="submission" date="2020-01" db="EMBL/GenBank/DDBJ databases">
        <title>Whole genome sequencing of Halomonas alkaliphila strain LS44.</title>
        <authorList>
            <person name="Kumar S."/>
            <person name="Paul D."/>
            <person name="Shouche Y."/>
            <person name="Suryavanshi M.V."/>
        </authorList>
    </citation>
    <scope>NUCLEOTIDE SEQUENCE [LARGE SCALE GENOMIC DNA]</scope>
    <source>
        <strain evidence="1 2">LS44</strain>
    </source>
</reference>
<protein>
    <submittedName>
        <fullName evidence="1">Uncharacterized protein</fullName>
    </submittedName>
</protein>
<dbReference type="EMBL" id="JAAEHK010000009">
    <property type="protein sequence ID" value="NDL70537.1"/>
    <property type="molecule type" value="Genomic_DNA"/>
</dbReference>
<evidence type="ECO:0000313" key="2">
    <source>
        <dbReference type="Proteomes" id="UP000480312"/>
    </source>
</evidence>
<proteinExistence type="predicted"/>
<evidence type="ECO:0000313" key="1">
    <source>
        <dbReference type="EMBL" id="NDL70537.1"/>
    </source>
</evidence>
<name>A0A7C9KVU5_9GAMM</name>
<accession>A0A7C9KVU5</accession>
<dbReference type="OrthoDB" id="6169131at2"/>
<comment type="caution">
    <text evidence="1">The sequence shown here is derived from an EMBL/GenBank/DDBJ whole genome shotgun (WGS) entry which is preliminary data.</text>
</comment>
<sequence length="81" mass="9116">MSTPQQHPEAAPQYPQFRFVEFNTRRQFRGAEAARIEIIYGEGDHDLIWMSAGDLHGNIRLFGEHEALTEALKAYGQGGQG</sequence>
<dbReference type="Proteomes" id="UP000480312">
    <property type="component" value="Unassembled WGS sequence"/>
</dbReference>